<evidence type="ECO:0000256" key="2">
    <source>
        <dbReference type="SAM" id="Phobius"/>
    </source>
</evidence>
<dbReference type="PIRSF" id="PIRSF006816">
    <property type="entry name" value="Cyc3_hyd_g"/>
    <property type="match status" value="1"/>
</dbReference>
<comment type="caution">
    <text evidence="5">The sequence shown here is derived from an EMBL/GenBank/DDBJ whole genome shotgun (WGS) entry which is preliminary data.</text>
</comment>
<dbReference type="Gene3D" id="2.40.30.10">
    <property type="entry name" value="Translation factors"/>
    <property type="match status" value="1"/>
</dbReference>
<dbReference type="PATRIC" id="fig|1839936.3.peg.160"/>
<dbReference type="Gene3D" id="3.40.50.80">
    <property type="entry name" value="Nucleotide-binding domain of ferredoxin-NADP reductase (FNR) module"/>
    <property type="match status" value="1"/>
</dbReference>
<dbReference type="PROSITE" id="PS51384">
    <property type="entry name" value="FAD_FR"/>
    <property type="match status" value="1"/>
</dbReference>
<dbReference type="InterPro" id="IPR039261">
    <property type="entry name" value="FNR_nucleotide-bd"/>
</dbReference>
<gene>
    <name evidence="4" type="ORF">ENI32_06390</name>
    <name evidence="5" type="ORF">SBU_000160</name>
</gene>
<feature type="transmembrane region" description="Helical" evidence="2">
    <location>
        <begin position="97"/>
        <end position="114"/>
    </location>
</feature>
<dbReference type="EMBL" id="LYOR01000001">
    <property type="protein sequence ID" value="OFV66867.1"/>
    <property type="molecule type" value="Genomic_DNA"/>
</dbReference>
<dbReference type="InterPro" id="IPR017938">
    <property type="entry name" value="Riboflavin_synthase-like_b-brl"/>
</dbReference>
<dbReference type="EMBL" id="DRIE01000107">
    <property type="protein sequence ID" value="HEC57492.1"/>
    <property type="molecule type" value="Genomic_DNA"/>
</dbReference>
<dbReference type="GO" id="GO:0006221">
    <property type="term" value="P:pyrimidine nucleotide biosynthetic process"/>
    <property type="evidence" value="ECO:0007669"/>
    <property type="project" value="InterPro"/>
</dbReference>
<dbReference type="PANTHER" id="PTHR43513:SF3">
    <property type="entry name" value="DIHYDROOROTATE DEHYDROGENASE B (NAD(+)), ELECTRON TRANSFER SUBUNIT-RELATED"/>
    <property type="match status" value="1"/>
</dbReference>
<keyword evidence="2" id="KW-0472">Membrane</keyword>
<evidence type="ECO:0000313" key="4">
    <source>
        <dbReference type="EMBL" id="HEC57492.1"/>
    </source>
</evidence>
<dbReference type="GO" id="GO:0046872">
    <property type="term" value="F:metal ion binding"/>
    <property type="evidence" value="ECO:0007669"/>
    <property type="project" value="UniProtKB-KW"/>
</dbReference>
<dbReference type="STRING" id="1839936.SBU_000160"/>
<dbReference type="InterPro" id="IPR012165">
    <property type="entry name" value="Cyt_c3_hydrogenase_gsu"/>
</dbReference>
<evidence type="ECO:0000259" key="3">
    <source>
        <dbReference type="PROSITE" id="PS51384"/>
    </source>
</evidence>
<keyword evidence="1" id="KW-0001">2Fe-2S</keyword>
<dbReference type="InterPro" id="IPR017927">
    <property type="entry name" value="FAD-bd_FR_type"/>
</dbReference>
<dbReference type="InterPro" id="IPR050353">
    <property type="entry name" value="PyrK_electron_transfer"/>
</dbReference>
<feature type="binding site" evidence="1">
    <location>
        <position position="217"/>
    </location>
    <ligand>
        <name>[2Fe-2S] cluster</name>
        <dbReference type="ChEBI" id="CHEBI:190135"/>
    </ligand>
</feature>
<keyword evidence="2" id="KW-1133">Transmembrane helix</keyword>
<accession>A0A1F2P6B6</accession>
<keyword evidence="2" id="KW-0812">Transmembrane</keyword>
<evidence type="ECO:0000313" key="6">
    <source>
        <dbReference type="Proteomes" id="UP000185779"/>
    </source>
</evidence>
<dbReference type="PANTHER" id="PTHR43513">
    <property type="entry name" value="DIHYDROOROTATE DEHYDROGENASE B (NAD(+)), ELECTRON TRANSFER SUBUNIT"/>
    <property type="match status" value="1"/>
</dbReference>
<dbReference type="SUPFAM" id="SSF63380">
    <property type="entry name" value="Riboflavin synthase domain-like"/>
    <property type="match status" value="1"/>
</dbReference>
<sequence>MQIRIERIERIVPESRSVKTFFFRGIGNPRPGNYLMVWIPGSGQIPLSISSFRDGICGVTVKRVGATTEAMHRLNAGDLIGTTPPLGSSFSMKGNRILLVSGGIGIAPLLYLALEARALGKRVYGVFGFERGEEVIFEDVLGGLLDDLIITTDDGSYGLKGTPVDLLENLHLRLRFDRIFSCGPEAMMKRVFDFARSRHIMAEFSLERTIRCGMGICGACAINGLRVCKEGPVFDGEALKEVWGDK</sequence>
<comment type="cofactor">
    <cofactor evidence="1">
        <name>[2Fe-2S] cluster</name>
        <dbReference type="ChEBI" id="CHEBI:190135"/>
    </cofactor>
    <text evidence="1">Binds 1 [2Fe-2S] cluster per subunit.</text>
</comment>
<dbReference type="GO" id="GO:0051537">
    <property type="term" value="F:2 iron, 2 sulfur cluster binding"/>
    <property type="evidence" value="ECO:0007669"/>
    <property type="project" value="UniProtKB-KW"/>
</dbReference>
<keyword evidence="1" id="KW-0408">Iron</keyword>
<dbReference type="Pfam" id="PF10418">
    <property type="entry name" value="DHODB_Fe-S_bind"/>
    <property type="match status" value="1"/>
</dbReference>
<feature type="binding site" evidence="1">
    <location>
        <position position="220"/>
    </location>
    <ligand>
        <name>[2Fe-2S] cluster</name>
        <dbReference type="ChEBI" id="CHEBI:190135"/>
    </ligand>
</feature>
<organism evidence="5 6">
    <name type="scientific">Candidatus Syntropharchaeum butanivorans</name>
    <dbReference type="NCBI Taxonomy" id="1839936"/>
    <lineage>
        <taxon>Archaea</taxon>
        <taxon>Methanobacteriati</taxon>
        <taxon>Methanobacteriota</taxon>
        <taxon>Stenosarchaea group</taxon>
        <taxon>Methanomicrobia</taxon>
        <taxon>Methanosarcinales</taxon>
        <taxon>ANME-2 cluster</taxon>
        <taxon>Candidatus Syntropharchaeum</taxon>
    </lineage>
</organism>
<dbReference type="SUPFAM" id="SSF52343">
    <property type="entry name" value="Ferredoxin reductase-like, C-terminal NADP-linked domain"/>
    <property type="match status" value="1"/>
</dbReference>
<dbReference type="NCBIfam" id="NF000796">
    <property type="entry name" value="PRK00054.1-1"/>
    <property type="match status" value="1"/>
</dbReference>
<dbReference type="GO" id="GO:0050660">
    <property type="term" value="F:flavin adenine dinucleotide binding"/>
    <property type="evidence" value="ECO:0007669"/>
    <property type="project" value="InterPro"/>
</dbReference>
<keyword evidence="1" id="KW-0479">Metal-binding</keyword>
<feature type="binding site" evidence="1">
    <location>
        <position position="228"/>
    </location>
    <ligand>
        <name>[2Fe-2S] cluster</name>
        <dbReference type="ChEBI" id="CHEBI:190135"/>
    </ligand>
</feature>
<dbReference type="Proteomes" id="UP000185779">
    <property type="component" value="Unassembled WGS sequence"/>
</dbReference>
<name>A0A1F2P6B6_9EURY</name>
<reference evidence="4" key="2">
    <citation type="journal article" date="2020" name="mSystems">
        <title>Genome- and Community-Level Interaction Insights into Carbon Utilization and Element Cycling Functions of Hydrothermarchaeota in Hydrothermal Sediment.</title>
        <authorList>
            <person name="Zhou Z."/>
            <person name="Liu Y."/>
            <person name="Xu W."/>
            <person name="Pan J."/>
            <person name="Luo Z.H."/>
            <person name="Li M."/>
        </authorList>
    </citation>
    <scope>NUCLEOTIDE SEQUENCE [LARGE SCALE GENOMIC DNA]</scope>
    <source>
        <strain evidence="4">HyVt-386</strain>
    </source>
</reference>
<dbReference type="PRINTS" id="PR00409">
    <property type="entry name" value="PHDIOXRDTASE"/>
</dbReference>
<feature type="binding site" evidence="1">
    <location>
        <position position="212"/>
    </location>
    <ligand>
        <name>[2Fe-2S] cluster</name>
        <dbReference type="ChEBI" id="CHEBI:190135"/>
    </ligand>
</feature>
<evidence type="ECO:0000313" key="5">
    <source>
        <dbReference type="EMBL" id="OFV66867.1"/>
    </source>
</evidence>
<dbReference type="AlphaFoldDB" id="A0A1F2P6B6"/>
<feature type="domain" description="FAD-binding FR-type" evidence="3">
    <location>
        <begin position="1"/>
        <end position="92"/>
    </location>
</feature>
<dbReference type="InterPro" id="IPR019480">
    <property type="entry name" value="Dihydroorotate_DH_Fe-S-bd"/>
</dbReference>
<evidence type="ECO:0000256" key="1">
    <source>
        <dbReference type="PIRSR" id="PIRSR006816-2"/>
    </source>
</evidence>
<dbReference type="Proteomes" id="UP000885936">
    <property type="component" value="Unassembled WGS sequence"/>
</dbReference>
<reference evidence="5 6" key="1">
    <citation type="submission" date="2016-05" db="EMBL/GenBank/DDBJ databases">
        <title>Microbial consortia oxidize butane by reversing methanogenesis.</title>
        <authorList>
            <person name="Laso-Perez R."/>
            <person name="Richter M."/>
            <person name="Wegener G."/>
            <person name="Musat F."/>
        </authorList>
    </citation>
    <scope>NUCLEOTIDE SEQUENCE [LARGE SCALE GENOMIC DNA]</scope>
    <source>
        <strain evidence="5">BOX1</strain>
    </source>
</reference>
<proteinExistence type="predicted"/>
<keyword evidence="6" id="KW-1185">Reference proteome</keyword>
<protein>
    <submittedName>
        <fullName evidence="5">Cytochrome-c3 hydrogenase, gamma subunit</fullName>
    </submittedName>
    <submittedName>
        <fullName evidence="4">Dihydroorotate dehydrogenase electron transfer subunit</fullName>
    </submittedName>
</protein>
<dbReference type="GO" id="GO:0016491">
    <property type="term" value="F:oxidoreductase activity"/>
    <property type="evidence" value="ECO:0007669"/>
    <property type="project" value="InterPro"/>
</dbReference>
<keyword evidence="1" id="KW-0411">Iron-sulfur</keyword>